<dbReference type="Pfam" id="PF03107">
    <property type="entry name" value="C1_2"/>
    <property type="match status" value="1"/>
</dbReference>
<dbReference type="InterPro" id="IPR004146">
    <property type="entry name" value="DC1"/>
</dbReference>
<protein>
    <submittedName>
        <fullName evidence="3">Zinc finger, PHD-type, DC1</fullName>
    </submittedName>
</protein>
<sequence length="133" mass="14935">MSKHFHGESGSSTFETNLTHPFHRHPLTLVDTPSCVESDGECAKCGKDLEDKLILKCLQCKFAIDRDCVPLSKAREDDERHQESRQDWPDQIMLQQVGAIRGTANKLCFVFSYWRVDPEAPASADGRRTSVAG</sequence>
<accession>A0A6L2MNG2</accession>
<evidence type="ECO:0000259" key="2">
    <source>
        <dbReference type="Pfam" id="PF03107"/>
    </source>
</evidence>
<dbReference type="AlphaFoldDB" id="A0A6L2MNG2"/>
<dbReference type="InterPro" id="IPR046349">
    <property type="entry name" value="C1-like_sf"/>
</dbReference>
<reference evidence="3" key="1">
    <citation type="journal article" date="2019" name="Sci. Rep.">
        <title>Draft genome of Tanacetum cinerariifolium, the natural source of mosquito coil.</title>
        <authorList>
            <person name="Yamashiro T."/>
            <person name="Shiraishi A."/>
            <person name="Satake H."/>
            <person name="Nakayama K."/>
        </authorList>
    </citation>
    <scope>NUCLEOTIDE SEQUENCE</scope>
</reference>
<organism evidence="3">
    <name type="scientific">Tanacetum cinerariifolium</name>
    <name type="common">Dalmatian daisy</name>
    <name type="synonym">Chrysanthemum cinerariifolium</name>
    <dbReference type="NCBI Taxonomy" id="118510"/>
    <lineage>
        <taxon>Eukaryota</taxon>
        <taxon>Viridiplantae</taxon>
        <taxon>Streptophyta</taxon>
        <taxon>Embryophyta</taxon>
        <taxon>Tracheophyta</taxon>
        <taxon>Spermatophyta</taxon>
        <taxon>Magnoliopsida</taxon>
        <taxon>eudicotyledons</taxon>
        <taxon>Gunneridae</taxon>
        <taxon>Pentapetalae</taxon>
        <taxon>asterids</taxon>
        <taxon>campanulids</taxon>
        <taxon>Asterales</taxon>
        <taxon>Asteraceae</taxon>
        <taxon>Asteroideae</taxon>
        <taxon>Anthemideae</taxon>
        <taxon>Anthemidinae</taxon>
        <taxon>Tanacetum</taxon>
    </lineage>
</organism>
<name>A0A6L2MNG2_TANCI</name>
<evidence type="ECO:0000256" key="1">
    <source>
        <dbReference type="ARBA" id="ARBA00022737"/>
    </source>
</evidence>
<evidence type="ECO:0000313" key="3">
    <source>
        <dbReference type="EMBL" id="GEU74292.1"/>
    </source>
</evidence>
<keyword evidence="1" id="KW-0677">Repeat</keyword>
<comment type="caution">
    <text evidence="3">The sequence shown here is derived from an EMBL/GenBank/DDBJ whole genome shotgun (WGS) entry which is preliminary data.</text>
</comment>
<feature type="domain" description="DC1" evidence="2">
    <location>
        <begin position="21"/>
        <end position="69"/>
    </location>
</feature>
<dbReference type="SUPFAM" id="SSF57889">
    <property type="entry name" value="Cysteine-rich domain"/>
    <property type="match status" value="1"/>
</dbReference>
<proteinExistence type="predicted"/>
<dbReference type="EMBL" id="BKCJ010006858">
    <property type="protein sequence ID" value="GEU74292.1"/>
    <property type="molecule type" value="Genomic_DNA"/>
</dbReference>
<gene>
    <name evidence="3" type="ORF">Tci_046270</name>
</gene>